<dbReference type="PANTHER" id="PTHR10543">
    <property type="entry name" value="BETA-CAROTENE DIOXYGENASE"/>
    <property type="match status" value="1"/>
</dbReference>
<keyword evidence="3 6" id="KW-0560">Oxidoreductase</keyword>
<evidence type="ECO:0000313" key="7">
    <source>
        <dbReference type="Proteomes" id="UP000054736"/>
    </source>
</evidence>
<feature type="binding site" evidence="5">
    <location>
        <position position="456"/>
    </location>
    <ligand>
        <name>Fe cation</name>
        <dbReference type="ChEBI" id="CHEBI:24875"/>
        <note>catalytic</note>
    </ligand>
</feature>
<dbReference type="STRING" id="1212489.Ldro_0533"/>
<evidence type="ECO:0000256" key="1">
    <source>
        <dbReference type="ARBA" id="ARBA00006787"/>
    </source>
</evidence>
<keyword evidence="7" id="KW-1185">Reference proteome</keyword>
<accession>A0A0W0TC59</accession>
<keyword evidence="4 5" id="KW-0408">Iron</keyword>
<dbReference type="PATRIC" id="fig|1212489.4.peg.552"/>
<feature type="binding site" evidence="5">
    <location>
        <position position="219"/>
    </location>
    <ligand>
        <name>Fe cation</name>
        <dbReference type="ChEBI" id="CHEBI:24875"/>
        <note>catalytic</note>
    </ligand>
</feature>
<gene>
    <name evidence="6" type="ORF">Ldro_0533</name>
</gene>
<feature type="binding site" evidence="5">
    <location>
        <position position="171"/>
    </location>
    <ligand>
        <name>Fe cation</name>
        <dbReference type="ChEBI" id="CHEBI:24875"/>
        <note>catalytic</note>
    </ligand>
</feature>
<dbReference type="InterPro" id="IPR004294">
    <property type="entry name" value="Carotenoid_Oase"/>
</dbReference>
<comment type="caution">
    <text evidence="6">The sequence shown here is derived from an EMBL/GenBank/DDBJ whole genome shotgun (WGS) entry which is preliminary data.</text>
</comment>
<dbReference type="GO" id="GO:0016121">
    <property type="term" value="P:carotene catabolic process"/>
    <property type="evidence" value="ECO:0007669"/>
    <property type="project" value="TreeGrafter"/>
</dbReference>
<comment type="similarity">
    <text evidence="1">Belongs to the carotenoid oxygenase family.</text>
</comment>
<name>A0A0W0TC59_9GAMM</name>
<evidence type="ECO:0000256" key="4">
    <source>
        <dbReference type="ARBA" id="ARBA00023004"/>
    </source>
</evidence>
<dbReference type="Proteomes" id="UP000054736">
    <property type="component" value="Unassembled WGS sequence"/>
</dbReference>
<dbReference type="OrthoDB" id="6636843at2"/>
<evidence type="ECO:0000313" key="6">
    <source>
        <dbReference type="EMBL" id="KTC93162.1"/>
    </source>
</evidence>
<sequence>MKNHQINPYLSGNYAPVQDELEIKELTVVGEIPKELHGIYMRNGPNPAFPPISYTYPYDGDGMIHAIYLDNGKANYRNQYVQTKGLLKEKKAGKSLYGGLLKLMPMDPQWADPEDEPIAVKNGAFIHIIRHGEYYLALSEGATAYKMTSQLKTLGEWNPYNAKQPIEVCAHTRFDPLNGDLWFINYSLTPPYLTIYRFDKKGTAIQKWDIEKTHCSMIHDFVLTENYVIVFDSPVIFDLDQIMSGGAVLSWKPELGLRIGIMSRKDGKMRWLETEPFFVFHFANAYEHENQIDIDYVRHEKLVMLSETNNADKVPPSLYRTIINLNSGTTSHIPLDDRPVEFPRIREDRNTLQHQFIYTPTRTIDIHNKRAMNALVKYDLKTQQTQVHEFGPYAEIGEAVFAPSGIHKSEDDGYLMLFAFNSTTDQSEFIILDAINFKNEPLARIKLPRRIPNGLHGSWMPGEWE</sequence>
<dbReference type="Pfam" id="PF03055">
    <property type="entry name" value="RPE65"/>
    <property type="match status" value="1"/>
</dbReference>
<evidence type="ECO:0000256" key="2">
    <source>
        <dbReference type="ARBA" id="ARBA00022723"/>
    </source>
</evidence>
<dbReference type="AlphaFoldDB" id="A0A0W0TC59"/>
<dbReference type="PANTHER" id="PTHR10543:SF89">
    <property type="entry name" value="CAROTENOID 9,10(9',10')-CLEAVAGE DIOXYGENASE 1"/>
    <property type="match status" value="1"/>
</dbReference>
<keyword evidence="2 5" id="KW-0479">Metal-binding</keyword>
<protein>
    <submittedName>
        <fullName evidence="6">Carotenoid cleavage oxygenase</fullName>
        <ecNumber evidence="6">1.13.11.-</ecNumber>
    </submittedName>
</protein>
<dbReference type="EC" id="1.13.11.-" evidence="6"/>
<dbReference type="RefSeq" id="WP_058494883.1">
    <property type="nucleotide sequence ID" value="NZ_CAAAIU010000003.1"/>
</dbReference>
<dbReference type="GO" id="GO:0010436">
    <property type="term" value="F:carotenoid dioxygenase activity"/>
    <property type="evidence" value="ECO:0007669"/>
    <property type="project" value="TreeGrafter"/>
</dbReference>
<reference evidence="6 7" key="1">
    <citation type="submission" date="2015-11" db="EMBL/GenBank/DDBJ databases">
        <title>Genomic analysis of 38 Legionella species identifies large and diverse effector repertoires.</title>
        <authorList>
            <person name="Burstein D."/>
            <person name="Amaro F."/>
            <person name="Zusman T."/>
            <person name="Lifshitz Z."/>
            <person name="Cohen O."/>
            <person name="Gilbert J.A."/>
            <person name="Pupko T."/>
            <person name="Shuman H.A."/>
            <person name="Segal G."/>
        </authorList>
    </citation>
    <scope>NUCLEOTIDE SEQUENCE [LARGE SCALE GENOMIC DNA]</scope>
    <source>
        <strain evidence="6 7">ATCC 700990</strain>
    </source>
</reference>
<proteinExistence type="inferred from homology"/>
<evidence type="ECO:0000256" key="5">
    <source>
        <dbReference type="PIRSR" id="PIRSR604294-1"/>
    </source>
</evidence>
<feature type="binding site" evidence="5">
    <location>
        <position position="281"/>
    </location>
    <ligand>
        <name>Fe cation</name>
        <dbReference type="ChEBI" id="CHEBI:24875"/>
        <note>catalytic</note>
    </ligand>
</feature>
<organism evidence="6 7">
    <name type="scientific">Legionella drozanskii LLAP-1</name>
    <dbReference type="NCBI Taxonomy" id="1212489"/>
    <lineage>
        <taxon>Bacteria</taxon>
        <taxon>Pseudomonadati</taxon>
        <taxon>Pseudomonadota</taxon>
        <taxon>Gammaproteobacteria</taxon>
        <taxon>Legionellales</taxon>
        <taxon>Legionellaceae</taxon>
        <taxon>Legionella</taxon>
    </lineage>
</organism>
<dbReference type="GO" id="GO:0046872">
    <property type="term" value="F:metal ion binding"/>
    <property type="evidence" value="ECO:0007669"/>
    <property type="project" value="UniProtKB-KW"/>
</dbReference>
<comment type="cofactor">
    <cofactor evidence="5">
        <name>Fe(2+)</name>
        <dbReference type="ChEBI" id="CHEBI:29033"/>
    </cofactor>
    <text evidence="5">Binds 1 Fe(2+) ion per subunit.</text>
</comment>
<evidence type="ECO:0000256" key="3">
    <source>
        <dbReference type="ARBA" id="ARBA00023002"/>
    </source>
</evidence>
<dbReference type="EMBL" id="LNXY01000003">
    <property type="protein sequence ID" value="KTC93162.1"/>
    <property type="molecule type" value="Genomic_DNA"/>
</dbReference>